<keyword evidence="1" id="KW-0479">Metal-binding</keyword>
<dbReference type="InterPro" id="IPR004360">
    <property type="entry name" value="Glyas_Fos-R_dOase_dom"/>
</dbReference>
<evidence type="ECO:0000256" key="1">
    <source>
        <dbReference type="ARBA" id="ARBA00022723"/>
    </source>
</evidence>
<dbReference type="InterPro" id="IPR037523">
    <property type="entry name" value="VOC_core"/>
</dbReference>
<protein>
    <recommendedName>
        <fullName evidence="2">VOC domain-containing protein</fullName>
    </recommendedName>
</protein>
<accession>A0A3B0YMF9</accession>
<feature type="domain" description="VOC" evidence="2">
    <location>
        <begin position="11"/>
        <end position="134"/>
    </location>
</feature>
<evidence type="ECO:0000313" key="3">
    <source>
        <dbReference type="EMBL" id="VAW80511.1"/>
    </source>
</evidence>
<dbReference type="InterPro" id="IPR029068">
    <property type="entry name" value="Glyas_Bleomycin-R_OHBP_Dase"/>
</dbReference>
<proteinExistence type="predicted"/>
<organism evidence="3">
    <name type="scientific">hydrothermal vent metagenome</name>
    <dbReference type="NCBI Taxonomy" id="652676"/>
    <lineage>
        <taxon>unclassified sequences</taxon>
        <taxon>metagenomes</taxon>
        <taxon>ecological metagenomes</taxon>
    </lineage>
</organism>
<dbReference type="EMBL" id="UOFL01000198">
    <property type="protein sequence ID" value="VAW80511.1"/>
    <property type="molecule type" value="Genomic_DNA"/>
</dbReference>
<dbReference type="PROSITE" id="PS51819">
    <property type="entry name" value="VOC"/>
    <property type="match status" value="1"/>
</dbReference>
<reference evidence="3" key="1">
    <citation type="submission" date="2018-06" db="EMBL/GenBank/DDBJ databases">
        <authorList>
            <person name="Zhirakovskaya E."/>
        </authorList>
    </citation>
    <scope>NUCLEOTIDE SEQUENCE</scope>
</reference>
<dbReference type="SUPFAM" id="SSF54593">
    <property type="entry name" value="Glyoxalase/Bleomycin resistance protein/Dihydroxybiphenyl dioxygenase"/>
    <property type="match status" value="1"/>
</dbReference>
<dbReference type="PANTHER" id="PTHR36113:SF6">
    <property type="entry name" value="FOSFOMYCIN RESISTANCE PROTEIN FOSX"/>
    <property type="match status" value="1"/>
</dbReference>
<gene>
    <name evidence="3" type="ORF">MNBD_GAMMA12-3957</name>
</gene>
<dbReference type="PANTHER" id="PTHR36113">
    <property type="entry name" value="LYASE, PUTATIVE-RELATED-RELATED"/>
    <property type="match status" value="1"/>
</dbReference>
<dbReference type="AlphaFoldDB" id="A0A3B0YMF9"/>
<dbReference type="Gene3D" id="3.10.180.10">
    <property type="entry name" value="2,3-Dihydroxybiphenyl 1,2-Dioxygenase, domain 1"/>
    <property type="match status" value="1"/>
</dbReference>
<dbReference type="GO" id="GO:0046872">
    <property type="term" value="F:metal ion binding"/>
    <property type="evidence" value="ECO:0007669"/>
    <property type="project" value="UniProtKB-KW"/>
</dbReference>
<dbReference type="Pfam" id="PF00903">
    <property type="entry name" value="Glyoxalase"/>
    <property type="match status" value="1"/>
</dbReference>
<sequence>MVNELKPITKGVHHIGLTVSRLEESAKFFVNILGWSEVRRDSNYPAIFVTDGVLMVTLWETKSDSPKIFDRKENIGLHHLALSVDDFEVLNSIYETLESNDIEIEFSPELLRDGPAKHMMCYEPSGIRIEFICIPK</sequence>
<evidence type="ECO:0000259" key="2">
    <source>
        <dbReference type="PROSITE" id="PS51819"/>
    </source>
</evidence>
<dbReference type="InterPro" id="IPR051332">
    <property type="entry name" value="Fosfomycin_Res_Enzymes"/>
</dbReference>
<name>A0A3B0YMF9_9ZZZZ</name>